<sequence length="78" mass="8727">MRRDWLHGTCTRINGRPCGCRTRHGSGESAVAWLRLTTKTGRTRGIRQVYRVSTAGGSPRATWQHPPATFEVEYAAID</sequence>
<protein>
    <submittedName>
        <fullName evidence="1">Uncharacterized protein</fullName>
    </submittedName>
</protein>
<name>A0A2C5ZIW5_9HYPO</name>
<comment type="caution">
    <text evidence="1">The sequence shown here is derived from an EMBL/GenBank/DDBJ whole genome shotgun (WGS) entry which is preliminary data.</text>
</comment>
<proteinExistence type="predicted"/>
<accession>A0A2C5ZIW5</accession>
<dbReference type="AlphaFoldDB" id="A0A2C5ZIW5"/>
<dbReference type="InterPro" id="IPR021851">
    <property type="entry name" value="DUF3455"/>
</dbReference>
<evidence type="ECO:0000313" key="1">
    <source>
        <dbReference type="EMBL" id="PHH79803.1"/>
    </source>
</evidence>
<dbReference type="OrthoDB" id="1859733at2759"/>
<dbReference type="Pfam" id="PF11937">
    <property type="entry name" value="DUF3455"/>
    <property type="match status" value="1"/>
</dbReference>
<evidence type="ECO:0000313" key="2">
    <source>
        <dbReference type="Proteomes" id="UP000224854"/>
    </source>
</evidence>
<gene>
    <name evidence="1" type="ORF">CDD82_2159</name>
</gene>
<reference evidence="1 2" key="1">
    <citation type="submission" date="2017-06" db="EMBL/GenBank/DDBJ databases">
        <title>Ant-infecting Ophiocordyceps genomes reveal a high diversity of potential behavioral manipulation genes and a possible major role for enterotoxins.</title>
        <authorList>
            <person name="De Bekker C."/>
            <person name="Evans H.C."/>
            <person name="Brachmann A."/>
            <person name="Hughes D.P."/>
        </authorList>
    </citation>
    <scope>NUCLEOTIDE SEQUENCE [LARGE SCALE GENOMIC DNA]</scope>
    <source>
        <strain evidence="1 2">1348a</strain>
    </source>
</reference>
<keyword evidence="2" id="KW-1185">Reference proteome</keyword>
<organism evidence="1 2">
    <name type="scientific">Ophiocordyceps australis</name>
    <dbReference type="NCBI Taxonomy" id="1399860"/>
    <lineage>
        <taxon>Eukaryota</taxon>
        <taxon>Fungi</taxon>
        <taxon>Dikarya</taxon>
        <taxon>Ascomycota</taxon>
        <taxon>Pezizomycotina</taxon>
        <taxon>Sordariomycetes</taxon>
        <taxon>Hypocreomycetidae</taxon>
        <taxon>Hypocreales</taxon>
        <taxon>Ophiocordycipitaceae</taxon>
        <taxon>Ophiocordyceps</taxon>
    </lineage>
</organism>
<dbReference type="EMBL" id="NJEU01000174">
    <property type="protein sequence ID" value="PHH79803.1"/>
    <property type="molecule type" value="Genomic_DNA"/>
</dbReference>
<dbReference type="Proteomes" id="UP000224854">
    <property type="component" value="Unassembled WGS sequence"/>
</dbReference>